<feature type="compositionally biased region" description="Polar residues" evidence="1">
    <location>
        <begin position="120"/>
        <end position="132"/>
    </location>
</feature>
<feature type="compositionally biased region" description="Basic residues" evidence="1">
    <location>
        <begin position="11"/>
        <end position="27"/>
    </location>
</feature>
<evidence type="ECO:0000256" key="1">
    <source>
        <dbReference type="SAM" id="MobiDB-lite"/>
    </source>
</evidence>
<dbReference type="RefSeq" id="XP_062683433.1">
    <property type="nucleotide sequence ID" value="XM_062829558.1"/>
</dbReference>
<gene>
    <name evidence="2" type="ORF">B0H65DRAFT_548131</name>
</gene>
<dbReference type="EMBL" id="JAUEPP010000003">
    <property type="protein sequence ID" value="KAK3348351.1"/>
    <property type="molecule type" value="Genomic_DNA"/>
</dbReference>
<reference evidence="2" key="1">
    <citation type="journal article" date="2023" name="Mol. Phylogenet. Evol.">
        <title>Genome-scale phylogeny and comparative genomics of the fungal order Sordariales.</title>
        <authorList>
            <person name="Hensen N."/>
            <person name="Bonometti L."/>
            <person name="Westerberg I."/>
            <person name="Brannstrom I.O."/>
            <person name="Guillou S."/>
            <person name="Cros-Aarteil S."/>
            <person name="Calhoun S."/>
            <person name="Haridas S."/>
            <person name="Kuo A."/>
            <person name="Mondo S."/>
            <person name="Pangilinan J."/>
            <person name="Riley R."/>
            <person name="LaButti K."/>
            <person name="Andreopoulos B."/>
            <person name="Lipzen A."/>
            <person name="Chen C."/>
            <person name="Yan M."/>
            <person name="Daum C."/>
            <person name="Ng V."/>
            <person name="Clum A."/>
            <person name="Steindorff A."/>
            <person name="Ohm R.A."/>
            <person name="Martin F."/>
            <person name="Silar P."/>
            <person name="Natvig D.O."/>
            <person name="Lalanne C."/>
            <person name="Gautier V."/>
            <person name="Ament-Velasquez S.L."/>
            <person name="Kruys A."/>
            <person name="Hutchinson M.I."/>
            <person name="Powell A.J."/>
            <person name="Barry K."/>
            <person name="Miller A.N."/>
            <person name="Grigoriev I.V."/>
            <person name="Debuchy R."/>
            <person name="Gladieux P."/>
            <person name="Hiltunen Thoren M."/>
            <person name="Johannesson H."/>
        </authorList>
    </citation>
    <scope>NUCLEOTIDE SEQUENCE</scope>
    <source>
        <strain evidence="2">CBS 560.94</strain>
    </source>
</reference>
<sequence>MDHLDSPPHIHGWHRNNHRSRDRRRTRRELRACPAVTRRHLDHFVALYEDTVWVNGAEIEQGIASDTGTDEHSTHDEQPTGQVKLWTTERREATSQEKAIMDAVASTSTSTGASTTTQTKPVISSDSDTSGHLTRDQRLTAHDEIMAIMMKRLDIKTHEPGTTHSPPSTSTDTTPPTNTVTTPPTSTSAGAGTTTQPEPEATGELAQTEYNPNCFLY</sequence>
<feature type="region of interest" description="Disordered" evidence="1">
    <location>
        <begin position="1"/>
        <end position="27"/>
    </location>
</feature>
<feature type="compositionally biased region" description="Low complexity" evidence="1">
    <location>
        <begin position="162"/>
        <end position="197"/>
    </location>
</feature>
<dbReference type="AlphaFoldDB" id="A0AAE0MT54"/>
<keyword evidence="3" id="KW-1185">Reference proteome</keyword>
<dbReference type="GeneID" id="87866712"/>
<feature type="region of interest" description="Disordered" evidence="1">
    <location>
        <begin position="105"/>
        <end position="137"/>
    </location>
</feature>
<protein>
    <submittedName>
        <fullName evidence="2">Uncharacterized protein</fullName>
    </submittedName>
</protein>
<evidence type="ECO:0000313" key="2">
    <source>
        <dbReference type="EMBL" id="KAK3348351.1"/>
    </source>
</evidence>
<reference evidence="2" key="2">
    <citation type="submission" date="2023-06" db="EMBL/GenBank/DDBJ databases">
        <authorList>
            <consortium name="Lawrence Berkeley National Laboratory"/>
            <person name="Haridas S."/>
            <person name="Hensen N."/>
            <person name="Bonometti L."/>
            <person name="Westerberg I."/>
            <person name="Brannstrom I.O."/>
            <person name="Guillou S."/>
            <person name="Cros-Aarteil S."/>
            <person name="Calhoun S."/>
            <person name="Kuo A."/>
            <person name="Mondo S."/>
            <person name="Pangilinan J."/>
            <person name="Riley R."/>
            <person name="Labutti K."/>
            <person name="Andreopoulos B."/>
            <person name="Lipzen A."/>
            <person name="Chen C."/>
            <person name="Yanf M."/>
            <person name="Daum C."/>
            <person name="Ng V."/>
            <person name="Clum A."/>
            <person name="Steindorff A."/>
            <person name="Ohm R."/>
            <person name="Martin F."/>
            <person name="Silar P."/>
            <person name="Natvig D."/>
            <person name="Lalanne C."/>
            <person name="Gautier V."/>
            <person name="Ament-Velasquez S.L."/>
            <person name="Kruys A."/>
            <person name="Hutchinson M.I."/>
            <person name="Powell A.J."/>
            <person name="Barry K."/>
            <person name="Miller A.N."/>
            <person name="Grigoriev I.V."/>
            <person name="Debuchy R."/>
            <person name="Gladieux P."/>
            <person name="Thoren M.H."/>
            <person name="Johannesson H."/>
        </authorList>
    </citation>
    <scope>NUCLEOTIDE SEQUENCE</scope>
    <source>
        <strain evidence="2">CBS 560.94</strain>
    </source>
</reference>
<name>A0AAE0MT54_9PEZI</name>
<organism evidence="2 3">
    <name type="scientific">Neurospora tetraspora</name>
    <dbReference type="NCBI Taxonomy" id="94610"/>
    <lineage>
        <taxon>Eukaryota</taxon>
        <taxon>Fungi</taxon>
        <taxon>Dikarya</taxon>
        <taxon>Ascomycota</taxon>
        <taxon>Pezizomycotina</taxon>
        <taxon>Sordariomycetes</taxon>
        <taxon>Sordariomycetidae</taxon>
        <taxon>Sordariales</taxon>
        <taxon>Sordariaceae</taxon>
        <taxon>Neurospora</taxon>
    </lineage>
</organism>
<proteinExistence type="predicted"/>
<feature type="compositionally biased region" description="Low complexity" evidence="1">
    <location>
        <begin position="106"/>
        <end position="119"/>
    </location>
</feature>
<evidence type="ECO:0000313" key="3">
    <source>
        <dbReference type="Proteomes" id="UP001278500"/>
    </source>
</evidence>
<feature type="region of interest" description="Disordered" evidence="1">
    <location>
        <begin position="157"/>
        <end position="213"/>
    </location>
</feature>
<accession>A0AAE0MT54</accession>
<comment type="caution">
    <text evidence="2">The sequence shown here is derived from an EMBL/GenBank/DDBJ whole genome shotgun (WGS) entry which is preliminary data.</text>
</comment>
<dbReference type="Proteomes" id="UP001278500">
    <property type="component" value="Unassembled WGS sequence"/>
</dbReference>